<accession>A0A450UR56</accession>
<evidence type="ECO:0000313" key="3">
    <source>
        <dbReference type="EMBL" id="VFJ88760.1"/>
    </source>
</evidence>
<dbReference type="EMBL" id="CAADFG010000002">
    <property type="protein sequence ID" value="VFJ87122.1"/>
    <property type="molecule type" value="Genomic_DNA"/>
</dbReference>
<dbReference type="EMBL" id="CAADFI010000002">
    <property type="protein sequence ID" value="VFJ88760.1"/>
    <property type="molecule type" value="Genomic_DNA"/>
</dbReference>
<dbReference type="PANTHER" id="PTHR40266">
    <property type="entry name" value="TOXIN HIGB-1"/>
    <property type="match status" value="1"/>
</dbReference>
<evidence type="ECO:0000313" key="2">
    <source>
        <dbReference type="EMBL" id="VFJ87122.1"/>
    </source>
</evidence>
<dbReference type="PANTHER" id="PTHR40266:SF2">
    <property type="entry name" value="TOXIN HIGB-1"/>
    <property type="match status" value="1"/>
</dbReference>
<feature type="compositionally biased region" description="Basic and acidic residues" evidence="1">
    <location>
        <begin position="1"/>
        <end position="14"/>
    </location>
</feature>
<dbReference type="AlphaFoldDB" id="A0A450UR56"/>
<dbReference type="EMBL" id="CAADFJ010000001">
    <property type="protein sequence ID" value="VFJ95019.1"/>
    <property type="molecule type" value="Genomic_DNA"/>
</dbReference>
<reference evidence="4" key="1">
    <citation type="submission" date="2019-02" db="EMBL/GenBank/DDBJ databases">
        <authorList>
            <person name="Gruber-Vodicka R. H."/>
            <person name="Seah K. B. B."/>
        </authorList>
    </citation>
    <scope>NUCLEOTIDE SEQUENCE</scope>
    <source>
        <strain evidence="4">BECK_SA2B12</strain>
        <strain evidence="2">BECK_SA2B15</strain>
        <strain evidence="3">BECK_SA2B20</strain>
    </source>
</reference>
<dbReference type="InterPro" id="IPR007711">
    <property type="entry name" value="HigB-1"/>
</dbReference>
<feature type="region of interest" description="Disordered" evidence="1">
    <location>
        <begin position="1"/>
        <end position="21"/>
    </location>
</feature>
<dbReference type="InterPro" id="IPR035093">
    <property type="entry name" value="RelE/ParE_toxin_dom_sf"/>
</dbReference>
<dbReference type="Pfam" id="PF05015">
    <property type="entry name" value="HigB-like_toxin"/>
    <property type="match status" value="1"/>
</dbReference>
<gene>
    <name evidence="2" type="ORF">BECKH772A_GA0070896_1000231</name>
    <name evidence="3" type="ORF">BECKH772B_GA0070898_1000227</name>
    <name evidence="4" type="ORF">BECKH772C_GA0070978_1000178</name>
</gene>
<sequence length="93" mass="10857">MIHSFKSSETEKIFRRGHSQKLPPAIQRTAMRKLWILDAATNLDELRAPPGNHLEALRGGRTGQHSIRINRQWRICFRWQSGDAHDVEITDYH</sequence>
<organism evidence="4">
    <name type="scientific">Candidatus Kentrum eta</name>
    <dbReference type="NCBI Taxonomy" id="2126337"/>
    <lineage>
        <taxon>Bacteria</taxon>
        <taxon>Pseudomonadati</taxon>
        <taxon>Pseudomonadota</taxon>
        <taxon>Gammaproteobacteria</taxon>
        <taxon>Candidatus Kentrum</taxon>
    </lineage>
</organism>
<proteinExistence type="predicted"/>
<dbReference type="Gene3D" id="3.30.2310.20">
    <property type="entry name" value="RelE-like"/>
    <property type="match status" value="1"/>
</dbReference>
<evidence type="ECO:0000256" key="1">
    <source>
        <dbReference type="SAM" id="MobiDB-lite"/>
    </source>
</evidence>
<evidence type="ECO:0000313" key="4">
    <source>
        <dbReference type="EMBL" id="VFJ95019.1"/>
    </source>
</evidence>
<protein>
    <submittedName>
        <fullName evidence="4">Proteic killer suppression protein</fullName>
    </submittedName>
</protein>
<name>A0A450UR56_9GAMM</name>
<dbReference type="SUPFAM" id="SSF143011">
    <property type="entry name" value="RelE-like"/>
    <property type="match status" value="1"/>
</dbReference>